<dbReference type="GO" id="GO:0004519">
    <property type="term" value="F:endonuclease activity"/>
    <property type="evidence" value="ECO:0007669"/>
    <property type="project" value="UniProtKB-KW"/>
</dbReference>
<evidence type="ECO:0000256" key="2">
    <source>
        <dbReference type="ARBA" id="ARBA00022801"/>
    </source>
</evidence>
<dbReference type="EMBL" id="CP041372">
    <property type="protein sequence ID" value="QKS71918.1"/>
    <property type="molecule type" value="Genomic_DNA"/>
</dbReference>
<evidence type="ECO:0000313" key="7">
    <source>
        <dbReference type="Proteomes" id="UP000318138"/>
    </source>
</evidence>
<keyword evidence="1" id="KW-0540">Nuclease</keyword>
<organism evidence="6 7">
    <name type="scientific">Paenalkalicoccus suaedae</name>
    <dbReference type="NCBI Taxonomy" id="2592382"/>
    <lineage>
        <taxon>Bacteria</taxon>
        <taxon>Bacillati</taxon>
        <taxon>Bacillota</taxon>
        <taxon>Bacilli</taxon>
        <taxon>Bacillales</taxon>
        <taxon>Bacillaceae</taxon>
        <taxon>Paenalkalicoccus</taxon>
    </lineage>
</organism>
<reference evidence="7" key="1">
    <citation type="submission" date="2019-07" db="EMBL/GenBank/DDBJ databases">
        <title>Bacillus alkalisoli sp. nov. isolated from saline soil.</title>
        <authorList>
            <person name="Sun J.-Q."/>
            <person name="Xu L."/>
        </authorList>
    </citation>
    <scope>NUCLEOTIDE SEQUENCE [LARGE SCALE GENOMIC DNA]</scope>
    <source>
        <strain evidence="7">M4U3P1</strain>
    </source>
</reference>
<protein>
    <recommendedName>
        <fullName evidence="4">Putative HNH nuclease YajD</fullName>
    </recommendedName>
</protein>
<evidence type="ECO:0000259" key="5">
    <source>
        <dbReference type="SMART" id="SM00507"/>
    </source>
</evidence>
<dbReference type="GO" id="GO:0005829">
    <property type="term" value="C:cytosol"/>
    <property type="evidence" value="ECO:0007669"/>
    <property type="project" value="TreeGrafter"/>
</dbReference>
<gene>
    <name evidence="6" type="ORF">FLK61_35205</name>
</gene>
<dbReference type="GO" id="GO:0016787">
    <property type="term" value="F:hydrolase activity"/>
    <property type="evidence" value="ECO:0007669"/>
    <property type="project" value="UniProtKB-KW"/>
</dbReference>
<dbReference type="InterPro" id="IPR003615">
    <property type="entry name" value="HNH_nuc"/>
</dbReference>
<keyword evidence="2" id="KW-0378">Hydrolase</keyword>
<feature type="domain" description="HNH nuclease" evidence="5">
    <location>
        <begin position="52"/>
        <end position="107"/>
    </location>
</feature>
<evidence type="ECO:0000256" key="1">
    <source>
        <dbReference type="ARBA" id="ARBA00022722"/>
    </source>
</evidence>
<dbReference type="SMART" id="SM00507">
    <property type="entry name" value="HNHc"/>
    <property type="match status" value="1"/>
</dbReference>
<dbReference type="Gene3D" id="1.10.30.50">
    <property type="match status" value="1"/>
</dbReference>
<comment type="similarity">
    <text evidence="3">Belongs to the HNH nuclease family.</text>
</comment>
<evidence type="ECO:0000313" key="6">
    <source>
        <dbReference type="EMBL" id="QKS71918.1"/>
    </source>
</evidence>
<keyword evidence="6" id="KW-0255">Endonuclease</keyword>
<accession>A0A859FGH2</accession>
<dbReference type="AlphaFoldDB" id="A0A859FGH2"/>
<dbReference type="PANTHER" id="PTHR41286:SF1">
    <property type="entry name" value="HNH NUCLEASE YAJD-RELATED"/>
    <property type="match status" value="1"/>
</dbReference>
<dbReference type="PANTHER" id="PTHR41286">
    <property type="entry name" value="HNH NUCLEASE YAJD-RELATED"/>
    <property type="match status" value="1"/>
</dbReference>
<dbReference type="RefSeq" id="WP_176009901.1">
    <property type="nucleotide sequence ID" value="NZ_CP041372.2"/>
</dbReference>
<proteinExistence type="inferred from homology"/>
<dbReference type="Proteomes" id="UP000318138">
    <property type="component" value="Chromosome"/>
</dbReference>
<dbReference type="InterPro" id="IPR002711">
    <property type="entry name" value="HNH"/>
</dbReference>
<dbReference type="Pfam" id="PF01844">
    <property type="entry name" value="HNH"/>
    <property type="match status" value="1"/>
</dbReference>
<dbReference type="KEGG" id="psua:FLK61_35205"/>
<dbReference type="CDD" id="cd00085">
    <property type="entry name" value="HNHc"/>
    <property type="match status" value="1"/>
</dbReference>
<sequence length="127" mass="14841">MPIKPKKKCSVVSCNVLTSERFCPDHKKEYYRRLDKERGTAHERGYNSRWRKARLFYLRRHPLCKRCADNGQDVPAQVVDHIIPHKGDAKLFWAEVNWQSLCKSCHDTKTAKEDGGFGREAINEPKQ</sequence>
<dbReference type="GO" id="GO:0003676">
    <property type="term" value="F:nucleic acid binding"/>
    <property type="evidence" value="ECO:0007669"/>
    <property type="project" value="InterPro"/>
</dbReference>
<evidence type="ECO:0000256" key="4">
    <source>
        <dbReference type="ARBA" id="ARBA00040194"/>
    </source>
</evidence>
<keyword evidence="7" id="KW-1185">Reference proteome</keyword>
<dbReference type="GO" id="GO:0008270">
    <property type="term" value="F:zinc ion binding"/>
    <property type="evidence" value="ECO:0007669"/>
    <property type="project" value="InterPro"/>
</dbReference>
<evidence type="ECO:0000256" key="3">
    <source>
        <dbReference type="ARBA" id="ARBA00038412"/>
    </source>
</evidence>
<name>A0A859FGH2_9BACI</name>